<sequence length="314" mass="36175">MSDLSKKISLTRAISSMRQLFPHEYQFYPSSWFIPAQFDAFVEHCNSSRHTAWYIVKPDDGAQGTGIYLIQNPGQIKEPGARQLIQEYITDPYLMGDNLKFDFRVYAVIKSINPLSIYAAHEGMARFCTERYERPTTSNFGNLYAHLTNYSLNKENDAYIHSSSLDDQMKGSKRLLTTVFHQMESRGVKTKYLWHKIKLIIIMGFDILVKKDLEPVLLEVNSAPSLTIEHYLSSNPPDEDAENNELLRVRSVVDEIFPCRYGHSSGHLLFLDKVAYLFMQFVNLKQTTVMTISGARTFLKQVFEGNRTSVLFKR</sequence>
<dbReference type="SUPFAM" id="SSF56059">
    <property type="entry name" value="Glutathione synthetase ATP-binding domain-like"/>
    <property type="match status" value="1"/>
</dbReference>
<protein>
    <submittedName>
        <fullName evidence="7">Tubulin--tyrosine ligase</fullName>
    </submittedName>
</protein>
<dbReference type="Proteomes" id="UP000271098">
    <property type="component" value="Unassembled WGS sequence"/>
</dbReference>
<reference evidence="7" key="1">
    <citation type="submission" date="2016-06" db="UniProtKB">
        <authorList>
            <consortium name="WormBaseParasite"/>
        </authorList>
    </citation>
    <scope>IDENTIFICATION</scope>
</reference>
<accession>A0A183E657</accession>
<gene>
    <name evidence="5" type="ORF">GPUH_LOCUS16448</name>
</gene>
<evidence type="ECO:0000256" key="1">
    <source>
        <dbReference type="ARBA" id="ARBA00006820"/>
    </source>
</evidence>
<dbReference type="PROSITE" id="PS51221">
    <property type="entry name" value="TTL"/>
    <property type="match status" value="1"/>
</dbReference>
<dbReference type="AlphaFoldDB" id="A0A183E657"/>
<dbReference type="EMBL" id="UYRT01083766">
    <property type="protein sequence ID" value="VDN27915.1"/>
    <property type="molecule type" value="Genomic_DNA"/>
</dbReference>
<proteinExistence type="inferred from homology"/>
<dbReference type="PANTHER" id="PTHR12241:SF154">
    <property type="entry name" value="TUBULIN POLYGLUTAMYLASE TTLL11"/>
    <property type="match status" value="1"/>
</dbReference>
<dbReference type="Pfam" id="PF03133">
    <property type="entry name" value="TTL"/>
    <property type="match status" value="1"/>
</dbReference>
<dbReference type="GO" id="GO:0070740">
    <property type="term" value="F:tubulin-glutamic acid ligase activity"/>
    <property type="evidence" value="ECO:0007669"/>
    <property type="project" value="TreeGrafter"/>
</dbReference>
<evidence type="ECO:0000256" key="2">
    <source>
        <dbReference type="ARBA" id="ARBA00022598"/>
    </source>
</evidence>
<dbReference type="Gene3D" id="3.30.470.20">
    <property type="entry name" value="ATP-grasp fold, B domain"/>
    <property type="match status" value="2"/>
</dbReference>
<evidence type="ECO:0000256" key="3">
    <source>
        <dbReference type="ARBA" id="ARBA00022741"/>
    </source>
</evidence>
<evidence type="ECO:0000313" key="7">
    <source>
        <dbReference type="WBParaSite" id="GPUH_0001647001-mRNA-1"/>
    </source>
</evidence>
<comment type="similarity">
    <text evidence="1">Belongs to the tubulin--tyrosine ligase family.</text>
</comment>
<dbReference type="GO" id="GO:0036064">
    <property type="term" value="C:ciliary basal body"/>
    <property type="evidence" value="ECO:0007669"/>
    <property type="project" value="TreeGrafter"/>
</dbReference>
<reference evidence="5 6" key="2">
    <citation type="submission" date="2018-11" db="EMBL/GenBank/DDBJ databases">
        <authorList>
            <consortium name="Pathogen Informatics"/>
        </authorList>
    </citation>
    <scope>NUCLEOTIDE SEQUENCE [LARGE SCALE GENOMIC DNA]</scope>
</reference>
<dbReference type="InterPro" id="IPR004344">
    <property type="entry name" value="TTL/TTLL_fam"/>
</dbReference>
<evidence type="ECO:0000256" key="4">
    <source>
        <dbReference type="ARBA" id="ARBA00022840"/>
    </source>
</evidence>
<keyword evidence="4" id="KW-0067">ATP-binding</keyword>
<dbReference type="OrthoDB" id="202825at2759"/>
<dbReference type="GO" id="GO:0005524">
    <property type="term" value="F:ATP binding"/>
    <property type="evidence" value="ECO:0007669"/>
    <property type="project" value="UniProtKB-KW"/>
</dbReference>
<organism evidence="7">
    <name type="scientific">Gongylonema pulchrum</name>
    <dbReference type="NCBI Taxonomy" id="637853"/>
    <lineage>
        <taxon>Eukaryota</taxon>
        <taxon>Metazoa</taxon>
        <taxon>Ecdysozoa</taxon>
        <taxon>Nematoda</taxon>
        <taxon>Chromadorea</taxon>
        <taxon>Rhabditida</taxon>
        <taxon>Spirurina</taxon>
        <taxon>Spiruromorpha</taxon>
        <taxon>Spiruroidea</taxon>
        <taxon>Gongylonematidae</taxon>
        <taxon>Gongylonema</taxon>
    </lineage>
</organism>
<name>A0A183E657_9BILA</name>
<evidence type="ECO:0000313" key="5">
    <source>
        <dbReference type="EMBL" id="VDN27915.1"/>
    </source>
</evidence>
<dbReference type="GO" id="GO:0000226">
    <property type="term" value="P:microtubule cytoskeleton organization"/>
    <property type="evidence" value="ECO:0007669"/>
    <property type="project" value="TreeGrafter"/>
</dbReference>
<dbReference type="GO" id="GO:0019098">
    <property type="term" value="P:reproductive behavior"/>
    <property type="evidence" value="ECO:0007669"/>
    <property type="project" value="UniProtKB-ARBA"/>
</dbReference>
<keyword evidence="2" id="KW-0436">Ligase</keyword>
<dbReference type="WBParaSite" id="GPUH_0001647001-mRNA-1">
    <property type="protein sequence ID" value="GPUH_0001647001-mRNA-1"/>
    <property type="gene ID" value="GPUH_0001647001"/>
</dbReference>
<keyword evidence="6" id="KW-1185">Reference proteome</keyword>
<keyword evidence="3" id="KW-0547">Nucleotide-binding</keyword>
<dbReference type="GO" id="GO:0015631">
    <property type="term" value="F:tubulin binding"/>
    <property type="evidence" value="ECO:0007669"/>
    <property type="project" value="TreeGrafter"/>
</dbReference>
<dbReference type="PANTHER" id="PTHR12241">
    <property type="entry name" value="TUBULIN POLYGLUTAMYLASE"/>
    <property type="match status" value="1"/>
</dbReference>
<evidence type="ECO:0000313" key="6">
    <source>
        <dbReference type="Proteomes" id="UP000271098"/>
    </source>
</evidence>